<organism evidence="2">
    <name type="scientific">Guillardia theta (strain CCMP2712)</name>
    <name type="common">Cryptophyte</name>
    <dbReference type="NCBI Taxonomy" id="905079"/>
    <lineage>
        <taxon>Eukaryota</taxon>
        <taxon>Cryptophyceae</taxon>
        <taxon>Pyrenomonadales</taxon>
        <taxon>Geminigeraceae</taxon>
        <taxon>Guillardia</taxon>
    </lineage>
</organism>
<name>L1IFU5_GUITC</name>
<dbReference type="EMBL" id="JH993096">
    <property type="protein sequence ID" value="EKX35136.1"/>
    <property type="molecule type" value="Genomic_DNA"/>
</dbReference>
<dbReference type="AlphaFoldDB" id="L1IFU5"/>
<sequence length="310" mass="33321">MLSLKLCLTVLSMLDMATGHASLRAWSGDGIDASGNATPDLANAAVSPGRGRLTEMRISHAMAGMYTYKIEIVLPNVGQTLSSLKPSPLPGWNLRHNPSSSSTETQKKLTYTAYLGHELFDQWYLQIPISMNFKCNTQYNDPLIRGCGSIEQDMIVYALFPVRQHLCEVNVNGVCVPNGRTLDWADFAEPSSNATKLSDSCNAKSSPGIKVFRSPLVRATCNVSVTTPQPAFALSTAFESPCSGESCNSGVRAASPASTTVIANGDTTASTATSSSGSEHVHSLVNRWTIASLIMPSLVYMERLAKSMFE</sequence>
<evidence type="ECO:0000313" key="4">
    <source>
        <dbReference type="Proteomes" id="UP000011087"/>
    </source>
</evidence>
<proteinExistence type="predicted"/>
<keyword evidence="4" id="KW-1185">Reference proteome</keyword>
<feature type="signal peptide" evidence="1">
    <location>
        <begin position="1"/>
        <end position="19"/>
    </location>
</feature>
<evidence type="ECO:0000313" key="2">
    <source>
        <dbReference type="EMBL" id="EKX35136.1"/>
    </source>
</evidence>
<dbReference type="HOGENOM" id="CLU_898472_0_0_1"/>
<protein>
    <submittedName>
        <fullName evidence="2 3">Uncharacterized protein</fullName>
    </submittedName>
</protein>
<evidence type="ECO:0000256" key="1">
    <source>
        <dbReference type="SAM" id="SignalP"/>
    </source>
</evidence>
<evidence type="ECO:0000313" key="3">
    <source>
        <dbReference type="EnsemblProtists" id="EKX35136"/>
    </source>
</evidence>
<gene>
    <name evidence="2" type="ORF">GUITHDRAFT_146720</name>
</gene>
<reference evidence="3" key="3">
    <citation type="submission" date="2016-03" db="UniProtKB">
        <authorList>
            <consortium name="EnsemblProtists"/>
        </authorList>
    </citation>
    <scope>IDENTIFICATION</scope>
</reference>
<dbReference type="RefSeq" id="XP_005822116.1">
    <property type="nucleotide sequence ID" value="XM_005822059.1"/>
</dbReference>
<dbReference type="Proteomes" id="UP000011087">
    <property type="component" value="Unassembled WGS sequence"/>
</dbReference>
<dbReference type="Gene3D" id="2.60.40.2230">
    <property type="entry name" value="Uncharacterised protein YcnI-like PF07987, DUF1775"/>
    <property type="match status" value="1"/>
</dbReference>
<feature type="chain" id="PRO_5008769987" evidence="1">
    <location>
        <begin position="20"/>
        <end position="310"/>
    </location>
</feature>
<dbReference type="PaxDb" id="55529-EKX35136"/>
<dbReference type="EnsemblProtists" id="EKX35136">
    <property type="protein sequence ID" value="EKX35136"/>
    <property type="gene ID" value="GUITHDRAFT_146720"/>
</dbReference>
<reference evidence="4" key="2">
    <citation type="submission" date="2012-11" db="EMBL/GenBank/DDBJ databases">
        <authorList>
            <person name="Kuo A."/>
            <person name="Curtis B.A."/>
            <person name="Tanifuji G."/>
            <person name="Burki F."/>
            <person name="Gruber A."/>
            <person name="Irimia M."/>
            <person name="Maruyama S."/>
            <person name="Arias M.C."/>
            <person name="Ball S.G."/>
            <person name="Gile G.H."/>
            <person name="Hirakawa Y."/>
            <person name="Hopkins J.F."/>
            <person name="Rensing S.A."/>
            <person name="Schmutz J."/>
            <person name="Symeonidi A."/>
            <person name="Elias M."/>
            <person name="Eveleigh R.J."/>
            <person name="Herman E.K."/>
            <person name="Klute M.J."/>
            <person name="Nakayama T."/>
            <person name="Obornik M."/>
            <person name="Reyes-Prieto A."/>
            <person name="Armbrust E.V."/>
            <person name="Aves S.J."/>
            <person name="Beiko R.G."/>
            <person name="Coutinho P."/>
            <person name="Dacks J.B."/>
            <person name="Durnford D.G."/>
            <person name="Fast N.M."/>
            <person name="Green B.R."/>
            <person name="Grisdale C."/>
            <person name="Hempe F."/>
            <person name="Henrissat B."/>
            <person name="Hoppner M.P."/>
            <person name="Ishida K.-I."/>
            <person name="Kim E."/>
            <person name="Koreny L."/>
            <person name="Kroth P.G."/>
            <person name="Liu Y."/>
            <person name="Malik S.-B."/>
            <person name="Maier U.G."/>
            <person name="McRose D."/>
            <person name="Mock T."/>
            <person name="Neilson J.A."/>
            <person name="Onodera N.T."/>
            <person name="Poole A.M."/>
            <person name="Pritham E.J."/>
            <person name="Richards T.A."/>
            <person name="Rocap G."/>
            <person name="Roy S.W."/>
            <person name="Sarai C."/>
            <person name="Schaack S."/>
            <person name="Shirato S."/>
            <person name="Slamovits C.H."/>
            <person name="Spencer D.F."/>
            <person name="Suzuki S."/>
            <person name="Worden A.Z."/>
            <person name="Zauner S."/>
            <person name="Barry K."/>
            <person name="Bell C."/>
            <person name="Bharti A.K."/>
            <person name="Crow J.A."/>
            <person name="Grimwood J."/>
            <person name="Kramer R."/>
            <person name="Lindquist E."/>
            <person name="Lucas S."/>
            <person name="Salamov A."/>
            <person name="McFadden G.I."/>
            <person name="Lane C.E."/>
            <person name="Keeling P.J."/>
            <person name="Gray M.W."/>
            <person name="Grigoriev I.V."/>
            <person name="Archibald J.M."/>
        </authorList>
    </citation>
    <scope>NUCLEOTIDE SEQUENCE</scope>
    <source>
        <strain evidence="4">CCMP2712</strain>
    </source>
</reference>
<accession>L1IFU5</accession>
<keyword evidence="1" id="KW-0732">Signal</keyword>
<dbReference type="InterPro" id="IPR038507">
    <property type="entry name" value="YcnI-like_sf"/>
</dbReference>
<dbReference type="KEGG" id="gtt:GUITHDRAFT_146720"/>
<reference evidence="2 4" key="1">
    <citation type="journal article" date="2012" name="Nature">
        <title>Algal genomes reveal evolutionary mosaicism and the fate of nucleomorphs.</title>
        <authorList>
            <consortium name="DOE Joint Genome Institute"/>
            <person name="Curtis B.A."/>
            <person name="Tanifuji G."/>
            <person name="Burki F."/>
            <person name="Gruber A."/>
            <person name="Irimia M."/>
            <person name="Maruyama S."/>
            <person name="Arias M.C."/>
            <person name="Ball S.G."/>
            <person name="Gile G.H."/>
            <person name="Hirakawa Y."/>
            <person name="Hopkins J.F."/>
            <person name="Kuo A."/>
            <person name="Rensing S.A."/>
            <person name="Schmutz J."/>
            <person name="Symeonidi A."/>
            <person name="Elias M."/>
            <person name="Eveleigh R.J."/>
            <person name="Herman E.K."/>
            <person name="Klute M.J."/>
            <person name="Nakayama T."/>
            <person name="Obornik M."/>
            <person name="Reyes-Prieto A."/>
            <person name="Armbrust E.V."/>
            <person name="Aves S.J."/>
            <person name="Beiko R.G."/>
            <person name="Coutinho P."/>
            <person name="Dacks J.B."/>
            <person name="Durnford D.G."/>
            <person name="Fast N.M."/>
            <person name="Green B.R."/>
            <person name="Grisdale C.J."/>
            <person name="Hempel F."/>
            <person name="Henrissat B."/>
            <person name="Hoppner M.P."/>
            <person name="Ishida K."/>
            <person name="Kim E."/>
            <person name="Koreny L."/>
            <person name="Kroth P.G."/>
            <person name="Liu Y."/>
            <person name="Malik S.B."/>
            <person name="Maier U.G."/>
            <person name="McRose D."/>
            <person name="Mock T."/>
            <person name="Neilson J.A."/>
            <person name="Onodera N.T."/>
            <person name="Poole A.M."/>
            <person name="Pritham E.J."/>
            <person name="Richards T.A."/>
            <person name="Rocap G."/>
            <person name="Roy S.W."/>
            <person name="Sarai C."/>
            <person name="Schaack S."/>
            <person name="Shirato S."/>
            <person name="Slamovits C.H."/>
            <person name="Spencer D.F."/>
            <person name="Suzuki S."/>
            <person name="Worden A.Z."/>
            <person name="Zauner S."/>
            <person name="Barry K."/>
            <person name="Bell C."/>
            <person name="Bharti A.K."/>
            <person name="Crow J.A."/>
            <person name="Grimwood J."/>
            <person name="Kramer R."/>
            <person name="Lindquist E."/>
            <person name="Lucas S."/>
            <person name="Salamov A."/>
            <person name="McFadden G.I."/>
            <person name="Lane C.E."/>
            <person name="Keeling P.J."/>
            <person name="Gray M.W."/>
            <person name="Grigoriev I.V."/>
            <person name="Archibald J.M."/>
        </authorList>
    </citation>
    <scope>NUCLEOTIDE SEQUENCE</scope>
    <source>
        <strain evidence="2 4">CCMP2712</strain>
    </source>
</reference>
<dbReference type="GeneID" id="17291880"/>